<evidence type="ECO:0000313" key="1">
    <source>
        <dbReference type="EMBL" id="QQP21863.1"/>
    </source>
</evidence>
<name>A0A7T8G4Q8_9STRA</name>
<gene>
    <name evidence="1" type="primary">ORF109</name>
</gene>
<dbReference type="RefSeq" id="YP_010147302.1">
    <property type="nucleotide sequence ID" value="NC_057078.1"/>
</dbReference>
<protein>
    <submittedName>
        <fullName evidence="1">Uncharacterized protein</fullName>
    </submittedName>
</protein>
<dbReference type="AlphaFoldDB" id="A0A7T8G4Q8"/>
<dbReference type="GeneID" id="67145382"/>
<sequence length="109" mass="12814">MSNSDFRFLDNKSLIRRLKRASHFSSSSNSVGSSSLLSIDCNPSRNFSVNWLCFKYLFSKFFDEFQDNQLFRTRNLSNFSSSTTCFTLFFIKSDSRSFCTIIKFLYKRV</sequence>
<geneLocation type="mitochondrion" evidence="1"/>
<keyword evidence="1" id="KW-0496">Mitochondrion</keyword>
<accession>A0A7T8G4Q8</accession>
<organism evidence="1">
    <name type="scientific">Coscinodiscus wailesii</name>
    <dbReference type="NCBI Taxonomy" id="671091"/>
    <lineage>
        <taxon>Eukaryota</taxon>
        <taxon>Sar</taxon>
        <taxon>Stramenopiles</taxon>
        <taxon>Ochrophyta</taxon>
        <taxon>Bacillariophyta</taxon>
        <taxon>Coscinodiscophyceae</taxon>
        <taxon>Coscinodiscophycidae</taxon>
        <taxon>Coscinodiscales</taxon>
        <taxon>Coscinodiscaceae</taxon>
        <taxon>Coscinodiscus</taxon>
    </lineage>
</organism>
<dbReference type="EMBL" id="MW122841">
    <property type="protein sequence ID" value="QQP21863.1"/>
    <property type="molecule type" value="Genomic_DNA"/>
</dbReference>
<reference evidence="1" key="1">
    <citation type="submission" date="2020-10" db="EMBL/GenBank/DDBJ databases">
        <title>Coscinodiscus wailesii mitochondrion complete genome.</title>
        <authorList>
            <person name="Huang H."/>
        </authorList>
    </citation>
    <scope>NUCLEOTIDE SEQUENCE</scope>
</reference>
<proteinExistence type="predicted"/>